<feature type="domain" description="Oxo-4-hydroxy-4-carboxy-5-ureidoimidazoline decarboxylase" evidence="8">
    <location>
        <begin position="7"/>
        <end position="158"/>
    </location>
</feature>
<keyword evidence="10" id="KW-1185">Reference proteome</keyword>
<dbReference type="InterPro" id="IPR018020">
    <property type="entry name" value="OHCU_decarboxylase"/>
</dbReference>
<protein>
    <recommendedName>
        <fullName evidence="3">2-oxo-4-hydroxy-4-carboxy-5-ureidoimidazoline decarboxylase</fullName>
        <ecNumber evidence="3">4.1.1.97</ecNumber>
    </recommendedName>
</protein>
<evidence type="ECO:0000256" key="2">
    <source>
        <dbReference type="ARBA" id="ARBA00004754"/>
    </source>
</evidence>
<name>A0ABV4QPZ5_9ACTN</name>
<evidence type="ECO:0000256" key="4">
    <source>
        <dbReference type="ARBA" id="ARBA00022631"/>
    </source>
</evidence>
<evidence type="ECO:0000313" key="10">
    <source>
        <dbReference type="Proteomes" id="UP001569904"/>
    </source>
</evidence>
<dbReference type="RefSeq" id="WP_371938944.1">
    <property type="nucleotide sequence ID" value="NZ_JAXCEH010000001.1"/>
</dbReference>
<reference evidence="9 10" key="1">
    <citation type="submission" date="2023-11" db="EMBL/GenBank/DDBJ databases">
        <title>Actinomadura monticuli sp. nov., isolated from volcanic ash.</title>
        <authorList>
            <person name="Lee S.D."/>
            <person name="Yang H."/>
            <person name="Kim I.S."/>
        </authorList>
    </citation>
    <scope>NUCLEOTIDE SEQUENCE [LARGE SCALE GENOMIC DNA]</scope>
    <source>
        <strain evidence="9 10">DSM 45346</strain>
    </source>
</reference>
<dbReference type="NCBIfam" id="NF010372">
    <property type="entry name" value="PRK13798.1"/>
    <property type="match status" value="1"/>
</dbReference>
<proteinExistence type="predicted"/>
<comment type="caution">
    <text evidence="9">The sequence shown here is derived from an EMBL/GenBank/DDBJ whole genome shotgun (WGS) entry which is preliminary data.</text>
</comment>
<sequence length="166" mass="18381">MELSEADLMACCASRRWAAAVAGHRAAAGHRHVAEDRDLAELREVSKRVLDELDWPDVEEALAAHPRIGERAAGEAREAGWSRSEQSGMTGAERGLRDALVEGNRAYEERFGHVFLICASGRSALEILADLRRRLGNDVETEREVVRRELAAIVDLRLVKLARESA</sequence>
<dbReference type="PANTHER" id="PTHR43466:SF1">
    <property type="entry name" value="2-OXO-4-HYDROXY-4-CARBOXY-5-UREIDOIMIDAZOLINE DECARBOXYLASE-RELATED"/>
    <property type="match status" value="1"/>
</dbReference>
<organism evidence="9 10">
    <name type="scientific">Actinomadura chokoriensis</name>
    <dbReference type="NCBI Taxonomy" id="454156"/>
    <lineage>
        <taxon>Bacteria</taxon>
        <taxon>Bacillati</taxon>
        <taxon>Actinomycetota</taxon>
        <taxon>Actinomycetes</taxon>
        <taxon>Streptosporangiales</taxon>
        <taxon>Thermomonosporaceae</taxon>
        <taxon>Actinomadura</taxon>
    </lineage>
</organism>
<dbReference type="Proteomes" id="UP001569904">
    <property type="component" value="Unassembled WGS sequence"/>
</dbReference>
<comment type="catalytic activity">
    <reaction evidence="1">
        <text>5-hydroxy-2-oxo-4-ureido-2,5-dihydro-1H-imidazole-5-carboxylate + H(+) = (S)-allantoin + CO2</text>
        <dbReference type="Rhea" id="RHEA:26301"/>
        <dbReference type="ChEBI" id="CHEBI:15378"/>
        <dbReference type="ChEBI" id="CHEBI:15678"/>
        <dbReference type="ChEBI" id="CHEBI:16526"/>
        <dbReference type="ChEBI" id="CHEBI:58639"/>
        <dbReference type="EC" id="4.1.1.97"/>
    </reaction>
</comment>
<dbReference type="InterPro" id="IPR036778">
    <property type="entry name" value="OHCU_decarboxylase_sf"/>
</dbReference>
<dbReference type="SUPFAM" id="SSF158694">
    <property type="entry name" value="UraD-Like"/>
    <property type="match status" value="1"/>
</dbReference>
<dbReference type="EMBL" id="JAXCEH010000001">
    <property type="protein sequence ID" value="MFA1552677.1"/>
    <property type="molecule type" value="Genomic_DNA"/>
</dbReference>
<evidence type="ECO:0000256" key="7">
    <source>
        <dbReference type="SAM" id="MobiDB-lite"/>
    </source>
</evidence>
<feature type="compositionally biased region" description="Basic and acidic residues" evidence="7">
    <location>
        <begin position="69"/>
        <end position="80"/>
    </location>
</feature>
<keyword evidence="5" id="KW-0210">Decarboxylase</keyword>
<evidence type="ECO:0000256" key="6">
    <source>
        <dbReference type="ARBA" id="ARBA00023239"/>
    </source>
</evidence>
<evidence type="ECO:0000256" key="3">
    <source>
        <dbReference type="ARBA" id="ARBA00012257"/>
    </source>
</evidence>
<dbReference type="InterPro" id="IPR017595">
    <property type="entry name" value="OHCU_decarboxylase-2"/>
</dbReference>
<accession>A0ABV4QPZ5</accession>
<evidence type="ECO:0000313" key="9">
    <source>
        <dbReference type="EMBL" id="MFA1552677.1"/>
    </source>
</evidence>
<dbReference type="Pfam" id="PF09349">
    <property type="entry name" value="OHCU_decarbox"/>
    <property type="match status" value="1"/>
</dbReference>
<gene>
    <name evidence="9" type="primary">uraD</name>
    <name evidence="9" type="ORF">SM436_03125</name>
</gene>
<dbReference type="PANTHER" id="PTHR43466">
    <property type="entry name" value="2-OXO-4-HYDROXY-4-CARBOXY-5-UREIDOIMIDAZOLINE DECARBOXYLASE-RELATED"/>
    <property type="match status" value="1"/>
</dbReference>
<dbReference type="NCBIfam" id="TIGR03180">
    <property type="entry name" value="UraD_2"/>
    <property type="match status" value="1"/>
</dbReference>
<evidence type="ECO:0000256" key="1">
    <source>
        <dbReference type="ARBA" id="ARBA00001163"/>
    </source>
</evidence>
<keyword evidence="6 9" id="KW-0456">Lyase</keyword>
<evidence type="ECO:0000256" key="5">
    <source>
        <dbReference type="ARBA" id="ARBA00022793"/>
    </source>
</evidence>
<evidence type="ECO:0000259" key="8">
    <source>
        <dbReference type="Pfam" id="PF09349"/>
    </source>
</evidence>
<dbReference type="Gene3D" id="1.10.3330.10">
    <property type="entry name" value="Oxo-4-hydroxy-4-carboxy-5-ureidoimidazoline decarboxylase"/>
    <property type="match status" value="1"/>
</dbReference>
<dbReference type="EC" id="4.1.1.97" evidence="3"/>
<keyword evidence="4" id="KW-0659">Purine metabolism</keyword>
<dbReference type="GO" id="GO:0051997">
    <property type="term" value="F:2-oxo-4-hydroxy-4-carboxy-5-ureidoimidazoline decarboxylase activity"/>
    <property type="evidence" value="ECO:0007669"/>
    <property type="project" value="UniProtKB-EC"/>
</dbReference>
<comment type="pathway">
    <text evidence="2">Purine metabolism; urate degradation; (S)-allantoin from urate: step 3/3.</text>
</comment>
<feature type="region of interest" description="Disordered" evidence="7">
    <location>
        <begin position="69"/>
        <end position="88"/>
    </location>
</feature>